<feature type="transmembrane region" description="Helical" evidence="7">
    <location>
        <begin position="393"/>
        <end position="414"/>
    </location>
</feature>
<dbReference type="PANTHER" id="PTHR48022">
    <property type="entry name" value="PLASTIDIC GLUCOSE TRANSPORTER 4"/>
    <property type="match status" value="1"/>
</dbReference>
<feature type="region of interest" description="Disordered" evidence="6">
    <location>
        <begin position="521"/>
        <end position="543"/>
    </location>
</feature>
<feature type="transmembrane region" description="Helical" evidence="7">
    <location>
        <begin position="468"/>
        <end position="486"/>
    </location>
</feature>
<feature type="domain" description="Major facilitator superfamily (MFS) profile" evidence="8">
    <location>
        <begin position="44"/>
        <end position="490"/>
    </location>
</feature>
<evidence type="ECO:0000256" key="1">
    <source>
        <dbReference type="ARBA" id="ARBA00004141"/>
    </source>
</evidence>
<dbReference type="PROSITE" id="PS50850">
    <property type="entry name" value="MFS"/>
    <property type="match status" value="1"/>
</dbReference>
<dbReference type="SUPFAM" id="SSF103473">
    <property type="entry name" value="MFS general substrate transporter"/>
    <property type="match status" value="1"/>
</dbReference>
<dbReference type="GeneID" id="89979279"/>
<keyword evidence="3 7" id="KW-0812">Transmembrane</keyword>
<feature type="transmembrane region" description="Helical" evidence="7">
    <location>
        <begin position="125"/>
        <end position="144"/>
    </location>
</feature>
<evidence type="ECO:0000256" key="5">
    <source>
        <dbReference type="ARBA" id="ARBA00023136"/>
    </source>
</evidence>
<dbReference type="RefSeq" id="XP_064709384.1">
    <property type="nucleotide sequence ID" value="XM_064854658.1"/>
</dbReference>
<feature type="transmembrane region" description="Helical" evidence="7">
    <location>
        <begin position="435"/>
        <end position="456"/>
    </location>
</feature>
<evidence type="ECO:0000256" key="6">
    <source>
        <dbReference type="SAM" id="MobiDB-lite"/>
    </source>
</evidence>
<dbReference type="Proteomes" id="UP001358417">
    <property type="component" value="Unassembled WGS sequence"/>
</dbReference>
<evidence type="ECO:0000259" key="8">
    <source>
        <dbReference type="PROSITE" id="PS50850"/>
    </source>
</evidence>
<dbReference type="GO" id="GO:0016020">
    <property type="term" value="C:membrane"/>
    <property type="evidence" value="ECO:0007669"/>
    <property type="project" value="UniProtKB-SubCell"/>
</dbReference>
<name>A0AAV9NKQ6_9EURO</name>
<feature type="transmembrane region" description="Helical" evidence="7">
    <location>
        <begin position="40"/>
        <end position="57"/>
    </location>
</feature>
<keyword evidence="10" id="KW-1185">Reference proteome</keyword>
<dbReference type="InterPro" id="IPR005828">
    <property type="entry name" value="MFS_sugar_transport-like"/>
</dbReference>
<dbReference type="InterPro" id="IPR050360">
    <property type="entry name" value="MFS_Sugar_Transporters"/>
</dbReference>
<evidence type="ECO:0000313" key="10">
    <source>
        <dbReference type="Proteomes" id="UP001358417"/>
    </source>
</evidence>
<accession>A0AAV9NKQ6</accession>
<dbReference type="PANTHER" id="PTHR48022:SF41">
    <property type="entry name" value="MAJOR FACILITATOR SUPERFAMILY (MFS) PROFILE DOMAIN-CONTAINING PROTEIN"/>
    <property type="match status" value="1"/>
</dbReference>
<evidence type="ECO:0000256" key="4">
    <source>
        <dbReference type="ARBA" id="ARBA00022989"/>
    </source>
</evidence>
<keyword evidence="5 7" id="KW-0472">Membrane</keyword>
<feature type="transmembrane region" description="Helical" evidence="7">
    <location>
        <begin position="339"/>
        <end position="361"/>
    </location>
</feature>
<comment type="similarity">
    <text evidence="2">Belongs to the major facilitator superfamily. Sugar transporter (TC 2.A.1.1) family.</text>
</comment>
<dbReference type="Pfam" id="PF00083">
    <property type="entry name" value="Sugar_tr"/>
    <property type="match status" value="1"/>
</dbReference>
<dbReference type="AlphaFoldDB" id="A0AAV9NKQ6"/>
<evidence type="ECO:0000256" key="2">
    <source>
        <dbReference type="ARBA" id="ARBA00010992"/>
    </source>
</evidence>
<evidence type="ECO:0000313" key="9">
    <source>
        <dbReference type="EMBL" id="KAK5058861.1"/>
    </source>
</evidence>
<evidence type="ECO:0000256" key="3">
    <source>
        <dbReference type="ARBA" id="ARBA00022692"/>
    </source>
</evidence>
<sequence>MPNNDEMTAPMLPSKTSAQSESKTRTPKPKLWAGLKEHSRVSRICLALTSAILLWGYDMAMTGNLYGLDEFKKDYGEFNESKNEWSIPSKWLSLWNASSPLGMMVGSIFGGWLQDRFGRRVSLGFGSLTSALGVAVVFVSAYSGDKRQVVLGAGKFTQGLTIGVVVTTTQTYISEVLPSTLRGPLLAFFPIFFLVGQLVSAIICLALDSKTGKMQYLTAIISEWPFSALPLILAIIMPESPIWLVRKGNTTAAIKAQKRLDSPHMDTYAKITELKQSVDQEEKKAARAGTYVDCFKGTDFRRTGLAIFGSVLPQLFGLPILGDGPYFLQKAGMEDTTSFIFLLTGILWGITGTIVSMWLLTFIGRRKLVLNTLLPLTGIWLVMGIAGTITAKWSAWIVGVTTNLAPLTASLGVWPASYVITGESSSLRLKAKTTGVSWAVGGASNLLFSMGTPYIYNDDAGNLGAKIGYVWVGITGATFVLAYFVLPEMLDRTAIQLDQMFEEKVSARNFSKWTERPKPTWADTYKPVEPGSPPPSYKFGHVNSNESCDMDNMELSWMSPKPREFS</sequence>
<dbReference type="EMBL" id="JAVRRD010000005">
    <property type="protein sequence ID" value="KAK5058861.1"/>
    <property type="molecule type" value="Genomic_DNA"/>
</dbReference>
<evidence type="ECO:0000256" key="7">
    <source>
        <dbReference type="SAM" id="Phobius"/>
    </source>
</evidence>
<dbReference type="InterPro" id="IPR020846">
    <property type="entry name" value="MFS_dom"/>
</dbReference>
<feature type="transmembrane region" description="Helical" evidence="7">
    <location>
        <begin position="368"/>
        <end position="387"/>
    </location>
</feature>
<feature type="region of interest" description="Disordered" evidence="6">
    <location>
        <begin position="1"/>
        <end position="29"/>
    </location>
</feature>
<dbReference type="Gene3D" id="1.20.1250.20">
    <property type="entry name" value="MFS general substrate transporter like domains"/>
    <property type="match status" value="1"/>
</dbReference>
<protein>
    <recommendedName>
        <fullName evidence="8">Major facilitator superfamily (MFS) profile domain-containing protein</fullName>
    </recommendedName>
</protein>
<feature type="transmembrane region" description="Helical" evidence="7">
    <location>
        <begin position="305"/>
        <end position="327"/>
    </location>
</feature>
<reference evidence="9 10" key="1">
    <citation type="submission" date="2023-08" db="EMBL/GenBank/DDBJ databases">
        <title>Black Yeasts Isolated from many extreme environments.</title>
        <authorList>
            <person name="Coleine C."/>
            <person name="Stajich J.E."/>
            <person name="Selbmann L."/>
        </authorList>
    </citation>
    <scope>NUCLEOTIDE SEQUENCE [LARGE SCALE GENOMIC DNA]</scope>
    <source>
        <strain evidence="9 10">CCFEE 5792</strain>
    </source>
</reference>
<keyword evidence="4 7" id="KW-1133">Transmembrane helix</keyword>
<dbReference type="FunFam" id="1.20.1250.20:FF:000078">
    <property type="entry name" value="MFS maltose transporter, putative"/>
    <property type="match status" value="1"/>
</dbReference>
<feature type="transmembrane region" description="Helical" evidence="7">
    <location>
        <begin position="94"/>
        <end position="113"/>
    </location>
</feature>
<feature type="transmembrane region" description="Helical" evidence="7">
    <location>
        <begin position="185"/>
        <end position="208"/>
    </location>
</feature>
<dbReference type="GO" id="GO:0005351">
    <property type="term" value="F:carbohydrate:proton symporter activity"/>
    <property type="evidence" value="ECO:0007669"/>
    <property type="project" value="TreeGrafter"/>
</dbReference>
<organism evidence="9 10">
    <name type="scientific">Exophiala bonariae</name>
    <dbReference type="NCBI Taxonomy" id="1690606"/>
    <lineage>
        <taxon>Eukaryota</taxon>
        <taxon>Fungi</taxon>
        <taxon>Dikarya</taxon>
        <taxon>Ascomycota</taxon>
        <taxon>Pezizomycotina</taxon>
        <taxon>Eurotiomycetes</taxon>
        <taxon>Chaetothyriomycetidae</taxon>
        <taxon>Chaetothyriales</taxon>
        <taxon>Herpotrichiellaceae</taxon>
        <taxon>Exophiala</taxon>
    </lineage>
</organism>
<comment type="subcellular location">
    <subcellularLocation>
        <location evidence="1">Membrane</location>
        <topology evidence="1">Multi-pass membrane protein</topology>
    </subcellularLocation>
</comment>
<proteinExistence type="inferred from homology"/>
<gene>
    <name evidence="9" type="ORF">LTR84_011125</name>
</gene>
<dbReference type="InterPro" id="IPR036259">
    <property type="entry name" value="MFS_trans_sf"/>
</dbReference>
<comment type="caution">
    <text evidence="9">The sequence shown here is derived from an EMBL/GenBank/DDBJ whole genome shotgun (WGS) entry which is preliminary data.</text>
</comment>